<name>A0A9P7MHX4_9HYPO</name>
<comment type="caution">
    <text evidence="5">The sequence shown here is derived from an EMBL/GenBank/DDBJ whole genome shotgun (WGS) entry which is preliminary data.</text>
</comment>
<sequence length="254" mass="26546">MSSKLDKPLDDIVSAKRLSARNRRPTQRRSTDTRPSAPAGGIQKNSKPARGAAGKPALAKAITTGESKIIVSNLPKDVSEQQIKEYFVQVVGPIKRVDLVYGPNSMSRGIANVSFHKSDGASKAYQKLNGLLVDNRPIKIEIVVGAAHVDKVLPAVKSLAERTAQPKQPKAQPRSAASTKGANNGAAKSGNGANGAANKKRRGRNARPVKKTADELDTEMANYFSGAADGANNAAAGGAANEASVDASMEDAIL</sequence>
<keyword evidence="6" id="KW-1185">Reference proteome</keyword>
<dbReference type="InterPro" id="IPR012677">
    <property type="entry name" value="Nucleotide-bd_a/b_plait_sf"/>
</dbReference>
<dbReference type="SUPFAM" id="SSF54928">
    <property type="entry name" value="RNA-binding domain, RBD"/>
    <property type="match status" value="1"/>
</dbReference>
<feature type="region of interest" description="Disordered" evidence="3">
    <location>
        <begin position="160"/>
        <end position="214"/>
    </location>
</feature>
<gene>
    <name evidence="5" type="ORF">E4U60_004648</name>
</gene>
<dbReference type="InterPro" id="IPR000504">
    <property type="entry name" value="RRM_dom"/>
</dbReference>
<accession>A0A9P7MHX4</accession>
<protein>
    <recommendedName>
        <fullName evidence="4">RRM domain-containing protein</fullName>
    </recommendedName>
</protein>
<dbReference type="Proteomes" id="UP000706124">
    <property type="component" value="Unassembled WGS sequence"/>
</dbReference>
<dbReference type="OrthoDB" id="346839at2759"/>
<evidence type="ECO:0000256" key="2">
    <source>
        <dbReference type="PROSITE-ProRule" id="PRU00176"/>
    </source>
</evidence>
<evidence type="ECO:0000313" key="6">
    <source>
        <dbReference type="Proteomes" id="UP000706124"/>
    </source>
</evidence>
<dbReference type="EMBL" id="SRPO01000039">
    <property type="protein sequence ID" value="KAG5945966.1"/>
    <property type="molecule type" value="Genomic_DNA"/>
</dbReference>
<dbReference type="PANTHER" id="PTHR19965">
    <property type="entry name" value="RNA AND EXPORT FACTOR BINDING PROTEIN"/>
    <property type="match status" value="1"/>
</dbReference>
<feature type="compositionally biased region" description="Basic and acidic residues" evidence="3">
    <location>
        <begin position="1"/>
        <end position="14"/>
    </location>
</feature>
<dbReference type="InterPro" id="IPR035979">
    <property type="entry name" value="RBD_domain_sf"/>
</dbReference>
<dbReference type="PANTHER" id="PTHR19965:SF35">
    <property type="entry name" value="RNA ANNEALING PROTEIN YRA1"/>
    <property type="match status" value="1"/>
</dbReference>
<dbReference type="Gene3D" id="3.30.70.330">
    <property type="match status" value="1"/>
</dbReference>
<reference evidence="5 6" key="1">
    <citation type="journal article" date="2020" name="bioRxiv">
        <title>Whole genome comparisons of ergot fungi reveals the divergence and evolution of species within the genus Claviceps are the result of varying mechanisms driving genome evolution and host range expansion.</title>
        <authorList>
            <person name="Wyka S.A."/>
            <person name="Mondo S.J."/>
            <person name="Liu M."/>
            <person name="Dettman J."/>
            <person name="Nalam V."/>
            <person name="Broders K.D."/>
        </authorList>
    </citation>
    <scope>NUCLEOTIDE SEQUENCE [LARGE SCALE GENOMIC DNA]</scope>
    <source>
        <strain evidence="5 6">CCC 1485</strain>
    </source>
</reference>
<dbReference type="AlphaFoldDB" id="A0A9P7MHX4"/>
<proteinExistence type="predicted"/>
<feature type="compositionally biased region" description="Low complexity" evidence="3">
    <location>
        <begin position="231"/>
        <end position="243"/>
    </location>
</feature>
<evidence type="ECO:0000259" key="4">
    <source>
        <dbReference type="PROSITE" id="PS50102"/>
    </source>
</evidence>
<feature type="region of interest" description="Disordered" evidence="3">
    <location>
        <begin position="1"/>
        <end position="58"/>
    </location>
</feature>
<feature type="compositionally biased region" description="Basic residues" evidence="3">
    <location>
        <begin position="18"/>
        <end position="27"/>
    </location>
</feature>
<keyword evidence="1 2" id="KW-0694">RNA-binding</keyword>
<feature type="compositionally biased region" description="Basic residues" evidence="3">
    <location>
        <begin position="198"/>
        <end position="210"/>
    </location>
</feature>
<dbReference type="Pfam" id="PF00076">
    <property type="entry name" value="RRM_1"/>
    <property type="match status" value="1"/>
</dbReference>
<evidence type="ECO:0000313" key="5">
    <source>
        <dbReference type="EMBL" id="KAG5945966.1"/>
    </source>
</evidence>
<dbReference type="GO" id="GO:0003729">
    <property type="term" value="F:mRNA binding"/>
    <property type="evidence" value="ECO:0007669"/>
    <property type="project" value="TreeGrafter"/>
</dbReference>
<evidence type="ECO:0000256" key="3">
    <source>
        <dbReference type="SAM" id="MobiDB-lite"/>
    </source>
</evidence>
<dbReference type="GO" id="GO:0005634">
    <property type="term" value="C:nucleus"/>
    <property type="evidence" value="ECO:0007669"/>
    <property type="project" value="TreeGrafter"/>
</dbReference>
<feature type="region of interest" description="Disordered" evidence="3">
    <location>
        <begin position="231"/>
        <end position="254"/>
    </location>
</feature>
<dbReference type="InterPro" id="IPR051229">
    <property type="entry name" value="ALYREF_mRNA_export"/>
</dbReference>
<dbReference type="PROSITE" id="PS50102">
    <property type="entry name" value="RRM"/>
    <property type="match status" value="1"/>
</dbReference>
<dbReference type="SMART" id="SM00360">
    <property type="entry name" value="RRM"/>
    <property type="match status" value="1"/>
</dbReference>
<evidence type="ECO:0000256" key="1">
    <source>
        <dbReference type="ARBA" id="ARBA00022884"/>
    </source>
</evidence>
<feature type="domain" description="RRM" evidence="4">
    <location>
        <begin position="67"/>
        <end position="145"/>
    </location>
</feature>
<organism evidence="5 6">
    <name type="scientific">Claviceps pazoutovae</name>
    <dbReference type="NCBI Taxonomy" id="1649127"/>
    <lineage>
        <taxon>Eukaryota</taxon>
        <taxon>Fungi</taxon>
        <taxon>Dikarya</taxon>
        <taxon>Ascomycota</taxon>
        <taxon>Pezizomycotina</taxon>
        <taxon>Sordariomycetes</taxon>
        <taxon>Hypocreomycetidae</taxon>
        <taxon>Hypocreales</taxon>
        <taxon>Clavicipitaceae</taxon>
        <taxon>Claviceps</taxon>
    </lineage>
</organism>
<feature type="compositionally biased region" description="Low complexity" evidence="3">
    <location>
        <begin position="180"/>
        <end position="197"/>
    </location>
</feature>